<dbReference type="PANTHER" id="PTHR30349">
    <property type="entry name" value="PHAGE INTEGRASE-RELATED"/>
    <property type="match status" value="1"/>
</dbReference>
<sequence length="388" mass="43052">MAGSIRSAGQLPVRHGDSHLDALSAILPVDRHGETDAVLARADIATLRHLAHKGMGANTLRAMVSDLAYLEAWSRAADQRPLDWPVDEATVLSFIAHHLWDPAERERDPRHGMPVAVERRMRADGRLRVSGPHAISTVRRRLALWATLHRWRAVEGPFRKPTVRNALRLAALAAERPRGRKSAQAVTRDVLDCLVATCAEDSLVDKRDRALLLIAFGSGGRRRSEVARLAVEDLVERPSTPSRRDDPTAPRLRSLAIRLGRTKTASAEKDERVVTVGRPVDALSDWMTAARISSGPIFRKIDRWERVGDAALDPQSVNAILKRRCRLAGLDDVQFSAHGLRSGYLTEAARQGVPLVEAMRQTRHRSMQQASAYYNEVEIERGESARLG</sequence>
<dbReference type="InterPro" id="IPR050090">
    <property type="entry name" value="Tyrosine_recombinase_XerCD"/>
</dbReference>
<keyword evidence="1" id="KW-0159">Chromosome partition</keyword>
<dbReference type="AlphaFoldDB" id="A0A2W5K8L2"/>
<proteinExistence type="predicted"/>
<dbReference type="GO" id="GO:0006310">
    <property type="term" value="P:DNA recombination"/>
    <property type="evidence" value="ECO:0007669"/>
    <property type="project" value="UniProtKB-KW"/>
</dbReference>
<dbReference type="InterPro" id="IPR011010">
    <property type="entry name" value="DNA_brk_join_enz"/>
</dbReference>
<evidence type="ECO:0000256" key="3">
    <source>
        <dbReference type="ARBA" id="ARBA00023125"/>
    </source>
</evidence>
<dbReference type="InterPro" id="IPR013762">
    <property type="entry name" value="Integrase-like_cat_sf"/>
</dbReference>
<dbReference type="InterPro" id="IPR010998">
    <property type="entry name" value="Integrase_recombinase_N"/>
</dbReference>
<keyword evidence="4" id="KW-0233">DNA recombination</keyword>
<dbReference type="SUPFAM" id="SSF56349">
    <property type="entry name" value="DNA breaking-rejoining enzymes"/>
    <property type="match status" value="1"/>
</dbReference>
<feature type="domain" description="Tyr recombinase" evidence="5">
    <location>
        <begin position="181"/>
        <end position="387"/>
    </location>
</feature>
<protein>
    <submittedName>
        <fullName evidence="6">Integrase</fullName>
    </submittedName>
</protein>
<reference evidence="6 7" key="1">
    <citation type="submission" date="2017-08" db="EMBL/GenBank/DDBJ databases">
        <title>Infants hospitalized years apart are colonized by the same room-sourced microbial strains.</title>
        <authorList>
            <person name="Brooks B."/>
            <person name="Olm M.R."/>
            <person name="Firek B.A."/>
            <person name="Baker R."/>
            <person name="Thomas B.C."/>
            <person name="Morowitz M.J."/>
            <person name="Banfield J.F."/>
        </authorList>
    </citation>
    <scope>NUCLEOTIDE SEQUENCE [LARGE SCALE GENOMIC DNA]</scope>
    <source>
        <strain evidence="6">S2_005_003_R2_43</strain>
    </source>
</reference>
<dbReference type="PANTHER" id="PTHR30349:SF81">
    <property type="entry name" value="TYROSINE RECOMBINASE XERC"/>
    <property type="match status" value="1"/>
</dbReference>
<dbReference type="Gene3D" id="1.10.150.130">
    <property type="match status" value="1"/>
</dbReference>
<dbReference type="GO" id="GO:0003677">
    <property type="term" value="F:DNA binding"/>
    <property type="evidence" value="ECO:0007669"/>
    <property type="project" value="UniProtKB-KW"/>
</dbReference>
<accession>A0A2W5K8L2</accession>
<evidence type="ECO:0000256" key="4">
    <source>
        <dbReference type="ARBA" id="ARBA00023172"/>
    </source>
</evidence>
<dbReference type="CDD" id="cd00799">
    <property type="entry name" value="INT_Cre_C"/>
    <property type="match status" value="1"/>
</dbReference>
<dbReference type="GO" id="GO:0007059">
    <property type="term" value="P:chromosome segregation"/>
    <property type="evidence" value="ECO:0007669"/>
    <property type="project" value="UniProtKB-KW"/>
</dbReference>
<organism evidence="6 7">
    <name type="scientific">Ancylobacter novellus</name>
    <name type="common">Thiobacillus novellus</name>
    <dbReference type="NCBI Taxonomy" id="921"/>
    <lineage>
        <taxon>Bacteria</taxon>
        <taxon>Pseudomonadati</taxon>
        <taxon>Pseudomonadota</taxon>
        <taxon>Alphaproteobacteria</taxon>
        <taxon>Hyphomicrobiales</taxon>
        <taxon>Xanthobacteraceae</taxon>
        <taxon>Ancylobacter</taxon>
    </lineage>
</organism>
<name>A0A2W5K8L2_ANCNO</name>
<dbReference type="PROSITE" id="PS51898">
    <property type="entry name" value="TYR_RECOMBINASE"/>
    <property type="match status" value="1"/>
</dbReference>
<evidence type="ECO:0000313" key="6">
    <source>
        <dbReference type="EMBL" id="PZQ12329.1"/>
    </source>
</evidence>
<comment type="caution">
    <text evidence="6">The sequence shown here is derived from an EMBL/GenBank/DDBJ whole genome shotgun (WGS) entry which is preliminary data.</text>
</comment>
<dbReference type="Proteomes" id="UP000249577">
    <property type="component" value="Unassembled WGS sequence"/>
</dbReference>
<evidence type="ECO:0000313" key="7">
    <source>
        <dbReference type="Proteomes" id="UP000249577"/>
    </source>
</evidence>
<evidence type="ECO:0000259" key="5">
    <source>
        <dbReference type="PROSITE" id="PS51898"/>
    </source>
</evidence>
<gene>
    <name evidence="6" type="ORF">DI565_15975</name>
</gene>
<dbReference type="InterPro" id="IPR002104">
    <property type="entry name" value="Integrase_catalytic"/>
</dbReference>
<evidence type="ECO:0000256" key="1">
    <source>
        <dbReference type="ARBA" id="ARBA00022829"/>
    </source>
</evidence>
<keyword evidence="3" id="KW-0238">DNA-binding</keyword>
<dbReference type="SUPFAM" id="SSF47823">
    <property type="entry name" value="lambda integrase-like, N-terminal domain"/>
    <property type="match status" value="1"/>
</dbReference>
<dbReference type="EMBL" id="QFPN01000009">
    <property type="protein sequence ID" value="PZQ12329.1"/>
    <property type="molecule type" value="Genomic_DNA"/>
</dbReference>
<keyword evidence="2" id="KW-0229">DNA integration</keyword>
<dbReference type="GO" id="GO:0015074">
    <property type="term" value="P:DNA integration"/>
    <property type="evidence" value="ECO:0007669"/>
    <property type="project" value="UniProtKB-KW"/>
</dbReference>
<dbReference type="Gene3D" id="1.10.443.10">
    <property type="entry name" value="Intergrase catalytic core"/>
    <property type="match status" value="1"/>
</dbReference>
<evidence type="ECO:0000256" key="2">
    <source>
        <dbReference type="ARBA" id="ARBA00022908"/>
    </source>
</evidence>